<keyword evidence="1" id="KW-0812">Transmembrane</keyword>
<keyword evidence="1" id="KW-1133">Transmembrane helix</keyword>
<feature type="transmembrane region" description="Helical" evidence="1">
    <location>
        <begin position="20"/>
        <end position="42"/>
    </location>
</feature>
<organism evidence="2 3">
    <name type="scientific">Candidatus Nitrospira allomarina</name>
    <dbReference type="NCBI Taxonomy" id="3020900"/>
    <lineage>
        <taxon>Bacteria</taxon>
        <taxon>Pseudomonadati</taxon>
        <taxon>Nitrospirota</taxon>
        <taxon>Nitrospiria</taxon>
        <taxon>Nitrospirales</taxon>
        <taxon>Nitrospiraceae</taxon>
        <taxon>Nitrospira</taxon>
    </lineage>
</organism>
<keyword evidence="1" id="KW-0472">Membrane</keyword>
<dbReference type="PROSITE" id="PS51257">
    <property type="entry name" value="PROKAR_LIPOPROTEIN"/>
    <property type="match status" value="1"/>
</dbReference>
<gene>
    <name evidence="2" type="ORF">PP769_18180</name>
</gene>
<evidence type="ECO:0000313" key="3">
    <source>
        <dbReference type="Proteomes" id="UP001302719"/>
    </source>
</evidence>
<protein>
    <submittedName>
        <fullName evidence="2">Uncharacterized protein</fullName>
    </submittedName>
</protein>
<proteinExistence type="predicted"/>
<name>A0AA96GAD2_9BACT</name>
<sequence length="161" mass="17697">MGDGTDRVESPEIARRLKRFTLVVTVALIIGCNALILAGLWVSGVDLEKIVSKSELYDPVNGHCVQVTWLKVVGVDGLVKVCSEWLDFSDISGETHQLPEGKTLAMGPDGNLYVSGNPAENYRLIALMIFAIVVIISGMWTKQMLIAKYQDRLQSVNHHST</sequence>
<dbReference type="RefSeq" id="WP_312642904.1">
    <property type="nucleotide sequence ID" value="NZ_CP116967.1"/>
</dbReference>
<reference evidence="2 3" key="1">
    <citation type="submission" date="2023-01" db="EMBL/GenBank/DDBJ databases">
        <title>Cultivation and genomic characterization of new, ubiquitous marine nitrite-oxidizing bacteria from the Nitrospirales.</title>
        <authorList>
            <person name="Mueller A.J."/>
            <person name="Daebeler A."/>
            <person name="Herbold C.W."/>
            <person name="Kirkegaard R.H."/>
            <person name="Daims H."/>
        </authorList>
    </citation>
    <scope>NUCLEOTIDE SEQUENCE [LARGE SCALE GENOMIC DNA]</scope>
    <source>
        <strain evidence="2 3">VA</strain>
    </source>
</reference>
<dbReference type="AlphaFoldDB" id="A0AA96GAD2"/>
<evidence type="ECO:0000256" key="1">
    <source>
        <dbReference type="SAM" id="Phobius"/>
    </source>
</evidence>
<dbReference type="Proteomes" id="UP001302719">
    <property type="component" value="Chromosome"/>
</dbReference>
<dbReference type="EMBL" id="CP116967">
    <property type="protein sequence ID" value="WNM57876.1"/>
    <property type="molecule type" value="Genomic_DNA"/>
</dbReference>
<dbReference type="KEGG" id="nall:PP769_18180"/>
<keyword evidence="3" id="KW-1185">Reference proteome</keyword>
<evidence type="ECO:0000313" key="2">
    <source>
        <dbReference type="EMBL" id="WNM57876.1"/>
    </source>
</evidence>
<feature type="transmembrane region" description="Helical" evidence="1">
    <location>
        <begin position="122"/>
        <end position="140"/>
    </location>
</feature>
<accession>A0AA96GAD2</accession>